<evidence type="ECO:0000256" key="1">
    <source>
        <dbReference type="ARBA" id="ARBA00007129"/>
    </source>
</evidence>
<dbReference type="EMBL" id="OE183497">
    <property type="protein sequence ID" value="CAD7575734.1"/>
    <property type="molecule type" value="Genomic_DNA"/>
</dbReference>
<dbReference type="Gene3D" id="3.20.90.10">
    <property type="entry name" value="Tubby Protein, Chain A"/>
    <property type="match status" value="2"/>
</dbReference>
<dbReference type="SUPFAM" id="SSF54518">
    <property type="entry name" value="Tubby C-terminal domain-like"/>
    <property type="match status" value="1"/>
</dbReference>
<dbReference type="Pfam" id="PF01167">
    <property type="entry name" value="Tub"/>
    <property type="match status" value="1"/>
</dbReference>
<dbReference type="SUPFAM" id="SSF50978">
    <property type="entry name" value="WD40 repeat-like"/>
    <property type="match status" value="1"/>
</dbReference>
<accession>A0A7R9JAK5</accession>
<dbReference type="InterPro" id="IPR015943">
    <property type="entry name" value="WD40/YVTN_repeat-like_dom_sf"/>
</dbReference>
<sequence>MESSSRNIKEHVARQKNPRRLHQVFLEPTDEVVNSCGGNILSLTWLEDRRGEGWLTVAGEGGLVGVVKTTMHTHTPRSNFNLQTKYHKGDIIYASWNEVSKLLATCDESGILCLWCPKEGLWVIQSKYTLDPHGRRGACIIIDLTWSRDGLFLVVLLRASVLVVVNTNPQSNEVFPPVRTLAHQNVTCLTLSPDNLHANIGTKTASILNVGIEEPHHEALRWIATRRSAAPVTKLSWNCSRFYRCNEAEPRKFSHHLLATSLNNGLIYLTRGCQHDRMGVILTDLLDVNMEWNEQGIFLAAVGRDKRKPALALRIYSALGRKLYDITVLPVPKGCSDSLLRAQLVWGHSGTRLFMALGQELRVAQLIMARGVPSLERLSFLEVRKHVYTSASVCSFNLPHVLNKQLVAETHRTITCSAPKGPVGSFLLCPIQQNTFVHCTLRRNNYMSYTLCTEHLGKLIPILKAERTPGFKIQFVIYDLRIHETGSIFDNEDSSRYIPPKENVDVQAVKIQRTMAKLTSNLWRTKFMLNASDASPPQILGEVIYKPNFLHLRPWEIKFIIGQINPKDITKIASTEVTTSGIYCDPADLETTSKVLFINLATDPPAWKYQQHTPVVDLCCENLQSNCCLHCNIRVRRNLTFSTFINDKYNQKDLAISTIQSIFNISAAKTSGIEKMLVVEALSISQYNAYLNRINRVLGMSAELSEDPDKCKPIWSLPHSLEIRRHELPFYDYNITLYRTHSVAEQYSSKHLKKAIRKPKLLQRFIKQIFSDPLEEVTRLPVTEKITLTNKLPEWSDLYSVYQLNFRSRVMISSEKNCQFEYDKALALQFGRVSKNVFTLDFSYPFSPIQAFALGLSCLTRNMK</sequence>
<dbReference type="InterPro" id="IPR025659">
    <property type="entry name" value="Tubby-like_C"/>
</dbReference>
<dbReference type="AlphaFoldDB" id="A0A7R9JAK5"/>
<reference evidence="3" key="1">
    <citation type="submission" date="2020-11" db="EMBL/GenBank/DDBJ databases">
        <authorList>
            <person name="Tran Van P."/>
        </authorList>
    </citation>
    <scope>NUCLEOTIDE SEQUENCE</scope>
</reference>
<gene>
    <name evidence="3" type="ORF">TCMB3V08_LOCUS8317</name>
</gene>
<dbReference type="PANTHER" id="PTHR16517:SF2">
    <property type="entry name" value="TUBBY-RELATED PROTEIN 4"/>
    <property type="match status" value="1"/>
</dbReference>
<feature type="domain" description="Tubby C-terminal" evidence="2">
    <location>
        <begin position="761"/>
        <end position="858"/>
    </location>
</feature>
<comment type="similarity">
    <text evidence="1">Belongs to the TUB family.</text>
</comment>
<evidence type="ECO:0000313" key="3">
    <source>
        <dbReference type="EMBL" id="CAD7575734.1"/>
    </source>
</evidence>
<evidence type="ECO:0000259" key="2">
    <source>
        <dbReference type="Pfam" id="PF01167"/>
    </source>
</evidence>
<organism evidence="3">
    <name type="scientific">Timema californicum</name>
    <name type="common">California timema</name>
    <name type="synonym">Walking stick</name>
    <dbReference type="NCBI Taxonomy" id="61474"/>
    <lineage>
        <taxon>Eukaryota</taxon>
        <taxon>Metazoa</taxon>
        <taxon>Ecdysozoa</taxon>
        <taxon>Arthropoda</taxon>
        <taxon>Hexapoda</taxon>
        <taxon>Insecta</taxon>
        <taxon>Pterygota</taxon>
        <taxon>Neoptera</taxon>
        <taxon>Polyneoptera</taxon>
        <taxon>Phasmatodea</taxon>
        <taxon>Timematodea</taxon>
        <taxon>Timematoidea</taxon>
        <taxon>Timematidae</taxon>
        <taxon>Timema</taxon>
    </lineage>
</organism>
<name>A0A7R9JAK5_TIMCA</name>
<proteinExistence type="inferred from homology"/>
<dbReference type="PANTHER" id="PTHR16517">
    <property type="entry name" value="TUBBY-RELATED"/>
    <property type="match status" value="1"/>
</dbReference>
<dbReference type="InterPro" id="IPR000007">
    <property type="entry name" value="Tubby_C"/>
</dbReference>
<dbReference type="Gene3D" id="2.130.10.10">
    <property type="entry name" value="YVTN repeat-like/Quinoprotein amine dehydrogenase"/>
    <property type="match status" value="1"/>
</dbReference>
<dbReference type="InterPro" id="IPR036322">
    <property type="entry name" value="WD40_repeat_dom_sf"/>
</dbReference>
<protein>
    <submittedName>
        <fullName evidence="3">(California timema) hypothetical protein</fullName>
    </submittedName>
</protein>